<evidence type="ECO:0000313" key="2">
    <source>
        <dbReference type="EMBL" id="MBE8718866.1"/>
    </source>
</evidence>
<keyword evidence="3" id="KW-1185">Reference proteome</keyword>
<name>A0A928V8I9_9GAMM</name>
<evidence type="ECO:0000256" key="1">
    <source>
        <dbReference type="SAM" id="Phobius"/>
    </source>
</evidence>
<gene>
    <name evidence="2" type="ORF">C4F51_16960</name>
</gene>
<reference evidence="2" key="1">
    <citation type="submission" date="2018-07" db="EMBL/GenBank/DDBJ databases">
        <title>Genome assembly of strain Ka43.</title>
        <authorList>
            <person name="Kukolya J."/>
            <person name="Nagy I."/>
            <person name="Horvath B."/>
            <person name="Toth A."/>
        </authorList>
    </citation>
    <scope>NUCLEOTIDE SEQUENCE</scope>
    <source>
        <strain evidence="2">KB43</strain>
    </source>
</reference>
<dbReference type="EMBL" id="PRDL01000001">
    <property type="protein sequence ID" value="MBE8718866.1"/>
    <property type="molecule type" value="Genomic_DNA"/>
</dbReference>
<accession>A0A928V8I9</accession>
<comment type="caution">
    <text evidence="2">The sequence shown here is derived from an EMBL/GenBank/DDBJ whole genome shotgun (WGS) entry which is preliminary data.</text>
</comment>
<proteinExistence type="predicted"/>
<evidence type="ECO:0008006" key="4">
    <source>
        <dbReference type="Google" id="ProtNLM"/>
    </source>
</evidence>
<dbReference type="AlphaFoldDB" id="A0A928V8I9"/>
<dbReference type="InterPro" id="IPR034756">
    <property type="entry name" value="T2SSM_b"/>
</dbReference>
<organism evidence="2 3">
    <name type="scientific">Cellvibrio polysaccharolyticus</name>
    <dbReference type="NCBI Taxonomy" id="2082724"/>
    <lineage>
        <taxon>Bacteria</taxon>
        <taxon>Pseudomonadati</taxon>
        <taxon>Pseudomonadota</taxon>
        <taxon>Gammaproteobacteria</taxon>
        <taxon>Cellvibrionales</taxon>
        <taxon>Cellvibrionaceae</taxon>
        <taxon>Cellvibrio</taxon>
    </lineage>
</organism>
<keyword evidence="1" id="KW-0812">Transmembrane</keyword>
<dbReference type="RefSeq" id="WP_193911779.1">
    <property type="nucleotide sequence ID" value="NZ_PRDL01000001.1"/>
</dbReference>
<dbReference type="Proteomes" id="UP000652567">
    <property type="component" value="Unassembled WGS sequence"/>
</dbReference>
<dbReference type="Pfam" id="PF10741">
    <property type="entry name" value="T2SSM_b"/>
    <property type="match status" value="1"/>
</dbReference>
<evidence type="ECO:0000313" key="3">
    <source>
        <dbReference type="Proteomes" id="UP000652567"/>
    </source>
</evidence>
<sequence>MSNWLKKITRAQWIVAVSLAVIVFVWLWTALSFWGHYRSLHQQSQDLIPRIARLAGLAESEAMLQAAGEQAHGQLQLLVYGDAGDASAMMQQQVRQVMERAGLTVAGSQILTPRVESLFTRLQLDINATGSIEALEVTLQELRDLRPLVMVDSLQAQPVRTRVRRGDTSPPEQALTLRIRLSSLRLQP</sequence>
<keyword evidence="1" id="KW-1133">Transmembrane helix</keyword>
<keyword evidence="1" id="KW-0472">Membrane</keyword>
<dbReference type="NCBIfam" id="NF040576">
    <property type="entry name" value="T2SS_GspM_XpsM"/>
    <property type="match status" value="1"/>
</dbReference>
<protein>
    <recommendedName>
        <fullName evidence="4">General secretion pathway protein M</fullName>
    </recommendedName>
</protein>
<feature type="transmembrane region" description="Helical" evidence="1">
    <location>
        <begin position="12"/>
        <end position="34"/>
    </location>
</feature>